<evidence type="ECO:0000313" key="13">
    <source>
        <dbReference type="Proteomes" id="UP000429181"/>
    </source>
</evidence>
<evidence type="ECO:0000259" key="8">
    <source>
        <dbReference type="PROSITE" id="PS50002"/>
    </source>
</evidence>
<dbReference type="Proteomes" id="UP000429181">
    <property type="component" value="Chromosome 1"/>
</dbReference>
<dbReference type="SMART" id="SM00326">
    <property type="entry name" value="SH3"/>
    <property type="match status" value="1"/>
</dbReference>
<evidence type="ECO:0000256" key="1">
    <source>
        <dbReference type="ARBA" id="ARBA00004123"/>
    </source>
</evidence>
<dbReference type="InterPro" id="IPR029033">
    <property type="entry name" value="His_PPase_superfam"/>
</dbReference>
<keyword evidence="4" id="KW-0963">Cytoplasm</keyword>
<evidence type="ECO:0000313" key="12">
    <source>
        <dbReference type="Proteomes" id="UP000314981"/>
    </source>
</evidence>
<dbReference type="InterPro" id="IPR036028">
    <property type="entry name" value="SH3-like_dom_sf"/>
</dbReference>
<evidence type="ECO:0000259" key="9">
    <source>
        <dbReference type="PROSITE" id="PS50030"/>
    </source>
</evidence>
<dbReference type="Pfam" id="PF00300">
    <property type="entry name" value="His_Phos_1"/>
    <property type="match status" value="1"/>
</dbReference>
<evidence type="ECO:0000256" key="6">
    <source>
        <dbReference type="PROSITE-ProRule" id="PRU00192"/>
    </source>
</evidence>
<dbReference type="PROSITE" id="PS50002">
    <property type="entry name" value="SH3"/>
    <property type="match status" value="1"/>
</dbReference>
<organism evidence="10 12">
    <name type="scientific">Bos indicus x Bos taurus</name>
    <name type="common">Hybrid cattle</name>
    <dbReference type="NCBI Taxonomy" id="30522"/>
    <lineage>
        <taxon>Eukaryota</taxon>
        <taxon>Metazoa</taxon>
        <taxon>Chordata</taxon>
        <taxon>Craniata</taxon>
        <taxon>Vertebrata</taxon>
        <taxon>Euteleostomi</taxon>
        <taxon>Mammalia</taxon>
        <taxon>Eutheria</taxon>
        <taxon>Laurasiatheria</taxon>
        <taxon>Artiodactyla</taxon>
        <taxon>Ruminantia</taxon>
        <taxon>Pecora</taxon>
        <taxon>Bovidae</taxon>
        <taxon>Bovinae</taxon>
        <taxon>Bos</taxon>
    </lineage>
</organism>
<dbReference type="SUPFAM" id="SSF46934">
    <property type="entry name" value="UBA-like"/>
    <property type="match status" value="1"/>
</dbReference>
<dbReference type="PANTHER" id="PTHR16469">
    <property type="entry name" value="UBIQUITIN-ASSOCIATED AND SH3 DOMAIN-CONTAINING BA-RELATED"/>
    <property type="match status" value="1"/>
</dbReference>
<dbReference type="CDD" id="cd14300">
    <property type="entry name" value="UBA_UBS3A_like"/>
    <property type="match status" value="1"/>
</dbReference>
<dbReference type="PANTHER" id="PTHR16469:SF7">
    <property type="entry name" value="UBIQUITIN-ASSOCIATED AND SH3 DOMAIN-CONTAINING PROTEIN A"/>
    <property type="match status" value="1"/>
</dbReference>
<dbReference type="GeneTree" id="ENSGT00940000160841"/>
<dbReference type="STRING" id="30522.A0A4W2DM72"/>
<comment type="subcellular location">
    <subcellularLocation>
        <location evidence="2">Cytoplasm</location>
    </subcellularLocation>
    <subcellularLocation>
        <location evidence="1">Nucleus</location>
    </subcellularLocation>
</comment>
<gene>
    <name evidence="11" type="primary">UBASH3A</name>
</gene>
<dbReference type="PROSITE" id="PS50030">
    <property type="entry name" value="UBA"/>
    <property type="match status" value="1"/>
</dbReference>
<proteinExistence type="predicted"/>
<evidence type="ECO:0000256" key="4">
    <source>
        <dbReference type="ARBA" id="ARBA00022490"/>
    </source>
</evidence>
<dbReference type="Gene3D" id="3.40.50.1240">
    <property type="entry name" value="Phosphoglycerate mutase-like"/>
    <property type="match status" value="2"/>
</dbReference>
<dbReference type="Ensembl" id="ENSBIXT00005049068.1">
    <property type="protein sequence ID" value="ENSBIXP00005039181.1"/>
    <property type="gene ID" value="ENSBIXG00005021530.1"/>
</dbReference>
<dbReference type="Pfam" id="PF14604">
    <property type="entry name" value="SH3_9"/>
    <property type="match status" value="1"/>
</dbReference>
<dbReference type="SUPFAM" id="SSF50044">
    <property type="entry name" value="SH3-domain"/>
    <property type="match status" value="1"/>
</dbReference>
<evidence type="ECO:0000256" key="3">
    <source>
        <dbReference type="ARBA" id="ARBA00022443"/>
    </source>
</evidence>
<feature type="region of interest" description="Disordered" evidence="7">
    <location>
        <begin position="319"/>
        <end position="349"/>
    </location>
</feature>
<evidence type="ECO:0000256" key="5">
    <source>
        <dbReference type="ARBA" id="ARBA00023242"/>
    </source>
</evidence>
<dbReference type="InterPro" id="IPR051710">
    <property type="entry name" value="Phosphatase_SH3-domain"/>
</dbReference>
<feature type="compositionally biased region" description="Basic and acidic residues" evidence="7">
    <location>
        <begin position="322"/>
        <end position="335"/>
    </location>
</feature>
<reference evidence="10" key="2">
    <citation type="submission" date="2025-05" db="UniProtKB">
        <authorList>
            <consortium name="Ensembl"/>
        </authorList>
    </citation>
    <scope>IDENTIFICATION</scope>
</reference>
<keyword evidence="5" id="KW-0539">Nucleus</keyword>
<dbReference type="GO" id="GO:0005829">
    <property type="term" value="C:cytosol"/>
    <property type="evidence" value="ECO:0007669"/>
    <property type="project" value="Ensembl"/>
</dbReference>
<dbReference type="AlphaFoldDB" id="A0A4W2DM72"/>
<reference evidence="12 13" key="1">
    <citation type="submission" date="2018-11" db="EMBL/GenBank/DDBJ databases">
        <title>Haplotype-resolved cattle genomes.</title>
        <authorList>
            <person name="Low W.Y."/>
            <person name="Tearle R."/>
            <person name="Bickhart D.M."/>
            <person name="Rosen B.D."/>
            <person name="Koren S."/>
            <person name="Rhie A."/>
            <person name="Hiendleder S."/>
            <person name="Phillippy A.M."/>
            <person name="Smith T.P.L."/>
            <person name="Williams J.L."/>
        </authorList>
    </citation>
    <scope>NUCLEOTIDE SEQUENCE [LARGE SCALE GENOMIC DNA]</scope>
</reference>
<dbReference type="FunFam" id="2.30.30.40:FF:000052">
    <property type="entry name" value="Ubiquitin-associated and SH3 domain-containing protein B"/>
    <property type="match status" value="1"/>
</dbReference>
<protein>
    <submittedName>
        <fullName evidence="10">Ubiquitin associated and SH3 domain containing A</fullName>
    </submittedName>
</protein>
<name>A0A4W2DM72_BOBOX</name>
<dbReference type="FunFam" id="1.10.8.10:FF:000053">
    <property type="entry name" value="Ubiquitin-associated and SH3 domain-containing, A"/>
    <property type="match status" value="1"/>
</dbReference>
<dbReference type="GO" id="GO:0016607">
    <property type="term" value="C:nuclear speck"/>
    <property type="evidence" value="ECO:0007669"/>
    <property type="project" value="Ensembl"/>
</dbReference>
<dbReference type="Gene3D" id="1.10.8.10">
    <property type="entry name" value="DNA helicase RuvA subunit, C-terminal domain"/>
    <property type="match status" value="1"/>
</dbReference>
<dbReference type="Pfam" id="PF22562">
    <property type="entry name" value="UBA_7"/>
    <property type="match status" value="1"/>
</dbReference>
<dbReference type="InterPro" id="IPR035634">
    <property type="entry name" value="UBASH3A_SH3"/>
</dbReference>
<dbReference type="Proteomes" id="UP000314981">
    <property type="component" value="Chromosome 1"/>
</dbReference>
<accession>A0A4W2DM72</accession>
<keyword evidence="3 6" id="KW-0728">SH3 domain</keyword>
<feature type="domain" description="SH3" evidence="8">
    <location>
        <begin position="238"/>
        <end position="303"/>
    </location>
</feature>
<keyword evidence="12" id="KW-1185">Reference proteome</keyword>
<dbReference type="SMR" id="A0A4W2DM72"/>
<dbReference type="OMA" id="AFNWKHI"/>
<evidence type="ECO:0000313" key="10">
    <source>
        <dbReference type="Ensembl" id="ENSBIXP00000025221.1"/>
    </source>
</evidence>
<dbReference type="InterPro" id="IPR013078">
    <property type="entry name" value="His_Pase_superF_clade-1"/>
</dbReference>
<dbReference type="Gene3D" id="2.30.30.40">
    <property type="entry name" value="SH3 Domains"/>
    <property type="match status" value="1"/>
</dbReference>
<dbReference type="GO" id="GO:0050860">
    <property type="term" value="P:negative regulation of T cell receptor signaling pathway"/>
    <property type="evidence" value="ECO:0007669"/>
    <property type="project" value="Ensembl"/>
</dbReference>
<dbReference type="CDD" id="cd11937">
    <property type="entry name" value="SH3_UBASH3A"/>
    <property type="match status" value="1"/>
</dbReference>
<evidence type="ECO:0000256" key="2">
    <source>
        <dbReference type="ARBA" id="ARBA00004496"/>
    </source>
</evidence>
<evidence type="ECO:0000256" key="7">
    <source>
        <dbReference type="SAM" id="MobiDB-lite"/>
    </source>
</evidence>
<dbReference type="InterPro" id="IPR015940">
    <property type="entry name" value="UBA"/>
</dbReference>
<dbReference type="Ensembl" id="ENSBIXT00000041786.1">
    <property type="protein sequence ID" value="ENSBIXP00000025221.1"/>
    <property type="gene ID" value="ENSBIXG00000007837.1"/>
</dbReference>
<sequence length="592" mass="67089">MAAGETQLYAKVFNKLKGRSTPSLLDPLLGMGFPAHTALKALAATGRKTAEEASNWLHCHCNDPSLDDPIPQEYALFLCPTGPLLDKLQDFWRESRRQCAKNRAHEVFPHITLCDFFTCEDQKVEYLYEALKRAGDRTLRAFPSAVPLVLHSSISYLGFFVDDSPADIIREFAVMFATEASVLADCTVKPCTKQLHLTLAHKFYPHHQRTLEQLARAINPSHSCQWTATLYSRDMRFVHYQTLRVLFQYKPQNVDELTLSPGDYIFVDPTQQEEASEGWVIGISQRTGCRGFLPENYTERASECDTWVRHRTYTFSVTPDLSSRKDGEASSRRNGDPNPPSSSRSLSSLQSLQATIVRRSVLVVRHGERVDQIFGKSWLQQCTTPDGRYYRPDLNFPRSLPKRSRGIKDFENDPPLSSCGIFQSRMAEFKLEKKVKIRVEPGIFEWTKWEAGKTTPTLMTLEEMKEADFNVSLDYRPAFPLASLLPAESYDDYVHRCAVSMEQIVSTCPQDGVILVVGHSSALDTCTRPLLGLPPRDCADFAQLVRKVPSLGMCFCEENKEEGKWELVNPPVKTLTHGSNSAFNWRNWIQGN</sequence>
<feature type="domain" description="UBA" evidence="9">
    <location>
        <begin position="19"/>
        <end position="60"/>
    </location>
</feature>
<dbReference type="SUPFAM" id="SSF53254">
    <property type="entry name" value="Phosphoglycerate mutase-like"/>
    <property type="match status" value="1"/>
</dbReference>
<dbReference type="GO" id="GO:0001817">
    <property type="term" value="P:regulation of cytokine production"/>
    <property type="evidence" value="ECO:0007669"/>
    <property type="project" value="Ensembl"/>
</dbReference>
<dbReference type="InterPro" id="IPR001452">
    <property type="entry name" value="SH3_domain"/>
</dbReference>
<evidence type="ECO:0000313" key="11">
    <source>
        <dbReference type="Ensembl" id="ENSBIXP00005039181.1"/>
    </source>
</evidence>
<dbReference type="InterPro" id="IPR009060">
    <property type="entry name" value="UBA-like_sf"/>
</dbReference>